<evidence type="ECO:0000256" key="2">
    <source>
        <dbReference type="ARBA" id="ARBA00022771"/>
    </source>
</evidence>
<keyword evidence="1" id="KW-0479">Metal-binding</keyword>
<dbReference type="GO" id="GO:0003677">
    <property type="term" value="F:DNA binding"/>
    <property type="evidence" value="ECO:0007669"/>
    <property type="project" value="InterPro"/>
</dbReference>
<dbReference type="SUPFAM" id="SSF57667">
    <property type="entry name" value="beta-beta-alpha zinc fingers"/>
    <property type="match status" value="1"/>
</dbReference>
<dbReference type="InterPro" id="IPR003656">
    <property type="entry name" value="Znf_BED"/>
</dbReference>
<accession>A0A1X7SDU3</accession>
<dbReference type="AlphaFoldDB" id="A0A1X7SDU3"/>
<keyword evidence="3" id="KW-0862">Zinc</keyword>
<evidence type="ECO:0000313" key="7">
    <source>
        <dbReference type="EnsemblMetazoa" id="Aqu2.1.00222_001"/>
    </source>
</evidence>
<dbReference type="InterPro" id="IPR036236">
    <property type="entry name" value="Znf_C2H2_sf"/>
</dbReference>
<feature type="domain" description="BED-type" evidence="6">
    <location>
        <begin position="29"/>
        <end position="72"/>
    </location>
</feature>
<dbReference type="SMART" id="SM00614">
    <property type="entry name" value="ZnF_BED"/>
    <property type="match status" value="1"/>
</dbReference>
<dbReference type="eggNOG" id="KOG1121">
    <property type="taxonomic scope" value="Eukaryota"/>
</dbReference>
<name>A0A1X7SDU3_AMPQE</name>
<evidence type="ECO:0000256" key="1">
    <source>
        <dbReference type="ARBA" id="ARBA00022723"/>
    </source>
</evidence>
<organism evidence="7">
    <name type="scientific">Amphimedon queenslandica</name>
    <name type="common">Sponge</name>
    <dbReference type="NCBI Taxonomy" id="400682"/>
    <lineage>
        <taxon>Eukaryota</taxon>
        <taxon>Metazoa</taxon>
        <taxon>Porifera</taxon>
        <taxon>Demospongiae</taxon>
        <taxon>Heteroscleromorpha</taxon>
        <taxon>Haplosclerida</taxon>
        <taxon>Niphatidae</taxon>
        <taxon>Amphimedon</taxon>
    </lineage>
</organism>
<sequence length="121" mass="14132">MAEAVNADTETVVVLREGSEEEENGRKRKYRSPIWNYFDKVEGNFAFCILCKVKYQHSNNTSNLSKHLQTKHSSEWALCEEERKVAESEKQKRKSLVNERANHSVSQPTLETVLERRTEYP</sequence>
<dbReference type="PROSITE" id="PS50808">
    <property type="entry name" value="ZF_BED"/>
    <property type="match status" value="1"/>
</dbReference>
<evidence type="ECO:0000256" key="4">
    <source>
        <dbReference type="PROSITE-ProRule" id="PRU00027"/>
    </source>
</evidence>
<evidence type="ECO:0000256" key="5">
    <source>
        <dbReference type="SAM" id="MobiDB-lite"/>
    </source>
</evidence>
<protein>
    <recommendedName>
        <fullName evidence="6">BED-type domain-containing protein</fullName>
    </recommendedName>
</protein>
<reference evidence="7" key="1">
    <citation type="submission" date="2017-05" db="UniProtKB">
        <authorList>
            <consortium name="EnsemblMetazoa"/>
        </authorList>
    </citation>
    <scope>IDENTIFICATION</scope>
</reference>
<evidence type="ECO:0000259" key="6">
    <source>
        <dbReference type="PROSITE" id="PS50808"/>
    </source>
</evidence>
<dbReference type="GO" id="GO:0008270">
    <property type="term" value="F:zinc ion binding"/>
    <property type="evidence" value="ECO:0007669"/>
    <property type="project" value="UniProtKB-KW"/>
</dbReference>
<evidence type="ECO:0000256" key="3">
    <source>
        <dbReference type="ARBA" id="ARBA00022833"/>
    </source>
</evidence>
<dbReference type="InParanoid" id="A0A1X7SDU3"/>
<feature type="region of interest" description="Disordered" evidence="5">
    <location>
        <begin position="89"/>
        <end position="121"/>
    </location>
</feature>
<proteinExistence type="predicted"/>
<keyword evidence="2 4" id="KW-0863">Zinc-finger</keyword>
<feature type="compositionally biased region" description="Basic and acidic residues" evidence="5">
    <location>
        <begin position="89"/>
        <end position="102"/>
    </location>
</feature>
<dbReference type="EnsemblMetazoa" id="Aqu2.1.00222_001">
    <property type="protein sequence ID" value="Aqu2.1.00222_001"/>
    <property type="gene ID" value="Aqu2.1.00222"/>
</dbReference>
<dbReference type="Pfam" id="PF02892">
    <property type="entry name" value="zf-BED"/>
    <property type="match status" value="1"/>
</dbReference>